<dbReference type="GO" id="GO:0097367">
    <property type="term" value="F:carbohydrate derivative binding"/>
    <property type="evidence" value="ECO:0007669"/>
    <property type="project" value="InterPro"/>
</dbReference>
<evidence type="ECO:0000313" key="6">
    <source>
        <dbReference type="Proteomes" id="UP000476934"/>
    </source>
</evidence>
<sequence length="178" mass="19757">MDVLEHAKAMVLKLYANVCSKVSNDQLTSLAEAILNANRVFLAGFSRSDMIIRVFANRLAHLGINVNIVGDVTTPKPTAGDLFLISSEFGEIQTLIKMAEHCKKQHITIAVNTVSPFSTLAKLADMKIVLPCVSQNIEENDFVDIFPQSKEYSFELLSFLIYDAVMISLIKKLNNHAQ</sequence>
<comment type="caution">
    <text evidence="3">The sequence shown here is derived from an EMBL/GenBank/DDBJ whole genome shotgun (WGS) entry which is preliminary data.</text>
</comment>
<dbReference type="Gene3D" id="3.40.50.10490">
    <property type="entry name" value="Glucose-6-phosphate isomerase like protein, domain 1"/>
    <property type="match status" value="1"/>
</dbReference>
<accession>A0A0A6VB50</accession>
<evidence type="ECO:0000313" key="4">
    <source>
        <dbReference type="EMBL" id="NEY20747.1"/>
    </source>
</evidence>
<dbReference type="AlphaFoldDB" id="A0A0A6VB50"/>
<evidence type="ECO:0000259" key="2">
    <source>
        <dbReference type="PROSITE" id="PS51464"/>
    </source>
</evidence>
<dbReference type="GO" id="GO:1901135">
    <property type="term" value="P:carbohydrate derivative metabolic process"/>
    <property type="evidence" value="ECO:0007669"/>
    <property type="project" value="InterPro"/>
</dbReference>
<dbReference type="InterPro" id="IPR046348">
    <property type="entry name" value="SIS_dom_sf"/>
</dbReference>
<dbReference type="Proteomes" id="UP000476934">
    <property type="component" value="Unassembled WGS sequence"/>
</dbReference>
<evidence type="ECO:0000256" key="1">
    <source>
        <dbReference type="ARBA" id="ARBA00009235"/>
    </source>
</evidence>
<dbReference type="GO" id="GO:0016853">
    <property type="term" value="F:isomerase activity"/>
    <property type="evidence" value="ECO:0007669"/>
    <property type="project" value="UniProtKB-KW"/>
</dbReference>
<gene>
    <name evidence="4" type="ORF">G4D61_12335</name>
    <name evidence="3" type="ORF">NG54_08960</name>
</gene>
<name>A0A0A6VB50_9BACI</name>
<dbReference type="EMBL" id="JRUN01000022">
    <property type="protein sequence ID" value="KHD85495.1"/>
    <property type="molecule type" value="Genomic_DNA"/>
</dbReference>
<dbReference type="Proteomes" id="UP000030588">
    <property type="component" value="Unassembled WGS sequence"/>
</dbReference>
<dbReference type="OrthoDB" id="9797832at2"/>
<reference evidence="3 5" key="1">
    <citation type="submission" date="2014-10" db="EMBL/GenBank/DDBJ databases">
        <title>Draft genome of phytase producing Bacillus ginsengihumi strain M2.11.</title>
        <authorList>
            <person name="Toymentseva A."/>
            <person name="Boulygina E.A."/>
            <person name="Kazakov S.V."/>
            <person name="Kayumov I."/>
            <person name="Suleimanova A.D."/>
            <person name="Mardanova A.M."/>
            <person name="Maria S.N."/>
            <person name="Sergey M.Y."/>
            <person name="Sharipova M.R."/>
        </authorList>
    </citation>
    <scope>NUCLEOTIDE SEQUENCE [LARGE SCALE GENOMIC DNA]</scope>
    <source>
        <strain evidence="3 5">M2.11</strain>
    </source>
</reference>
<feature type="domain" description="SIS" evidence="2">
    <location>
        <begin position="30"/>
        <end position="175"/>
    </location>
</feature>
<dbReference type="SUPFAM" id="SSF53697">
    <property type="entry name" value="SIS domain"/>
    <property type="match status" value="1"/>
</dbReference>
<reference evidence="4" key="2">
    <citation type="submission" date="2020-02" db="EMBL/GenBank/DDBJ databases">
        <authorList>
            <person name="Feng H."/>
        </authorList>
    </citation>
    <scope>NUCLEOTIDE SEQUENCE [LARGE SCALE GENOMIC DNA]</scope>
    <source>
        <strain evidence="4">Gsoil 114</strain>
    </source>
</reference>
<dbReference type="RefSeq" id="WP_025728491.1">
    <property type="nucleotide sequence ID" value="NZ_JAAIWK010000020.1"/>
</dbReference>
<organism evidence="3 5">
    <name type="scientific">Heyndrickxia ginsengihumi</name>
    <dbReference type="NCBI Taxonomy" id="363870"/>
    <lineage>
        <taxon>Bacteria</taxon>
        <taxon>Bacillati</taxon>
        <taxon>Bacillota</taxon>
        <taxon>Bacilli</taxon>
        <taxon>Bacillales</taxon>
        <taxon>Bacillaceae</taxon>
        <taxon>Heyndrickxia</taxon>
    </lineage>
</organism>
<dbReference type="InterPro" id="IPR001347">
    <property type="entry name" value="SIS_dom"/>
</dbReference>
<dbReference type="STRING" id="363870.NG54_08960"/>
<dbReference type="PANTHER" id="PTHR43443">
    <property type="entry name" value="3-HEXULOSE-6-PHOSPHATE ISOMERASE"/>
    <property type="match status" value="1"/>
</dbReference>
<proteinExistence type="inferred from homology"/>
<dbReference type="PROSITE" id="PS51464">
    <property type="entry name" value="SIS"/>
    <property type="match status" value="1"/>
</dbReference>
<protein>
    <submittedName>
        <fullName evidence="4">Sugar isomerase</fullName>
    </submittedName>
</protein>
<evidence type="ECO:0000313" key="5">
    <source>
        <dbReference type="Proteomes" id="UP000030588"/>
    </source>
</evidence>
<dbReference type="PANTHER" id="PTHR43443:SF1">
    <property type="entry name" value="3-HEXULOSE-6-PHOSPHATE ISOMERASE"/>
    <property type="match status" value="1"/>
</dbReference>
<dbReference type="EMBL" id="JAAIWK010000020">
    <property type="protein sequence ID" value="NEY20747.1"/>
    <property type="molecule type" value="Genomic_DNA"/>
</dbReference>
<evidence type="ECO:0000313" key="3">
    <source>
        <dbReference type="EMBL" id="KHD85495.1"/>
    </source>
</evidence>
<dbReference type="InterPro" id="IPR017552">
    <property type="entry name" value="PHI/rmpB"/>
</dbReference>
<keyword evidence="4" id="KW-0413">Isomerase</keyword>
<comment type="similarity">
    <text evidence="1">Belongs to the SIS family. PHI subfamily.</text>
</comment>
<keyword evidence="6" id="KW-1185">Reference proteome</keyword>
<reference evidence="4 6" key="3">
    <citation type="submission" date="2020-03" db="EMBL/GenBank/DDBJ databases">
        <title>Bacillus aquiflavi sp. nov., isolated from yellow water of strong flavor Chinese baijiu in Yibin region of China.</title>
        <authorList>
            <person name="Xie J."/>
        </authorList>
    </citation>
    <scope>NUCLEOTIDE SEQUENCE [LARGE SCALE GENOMIC DNA]</scope>
    <source>
        <strain evidence="4 6">Gsoil 114</strain>
    </source>
</reference>